<evidence type="ECO:0000313" key="2">
    <source>
        <dbReference type="EMBL" id="TDD44212.1"/>
    </source>
</evidence>
<feature type="domain" description="HTH cro/C1-type" evidence="1">
    <location>
        <begin position="35"/>
        <end position="86"/>
    </location>
</feature>
<gene>
    <name evidence="2" type="ORF">E1288_24060</name>
</gene>
<sequence>MGKTDDRAEVREFLSSRRARITPEQAGLPAYGGNRRVKGLRREEVAMLAGVSVDYYVRMERGNLAGASENVLDALARALQLDEAERDHLFTLARAAGPGHRRRTRRETSVRPAVQQVLDAISDAPAWVRNGRHDIVAMNRLARALYAPVLADPRRPANTTRFVYLDPAAREFFVDWDKIANDGAAMLRMEAGRNPHDPALIELVGELSTQSEIFRKRWASHDVQFHRSGQKRLRHPVVGQLDLDFESMQLPSEPGLVLNVYTAPEDSPAADGLKMLASWAATQDLADSTLVESDKT</sequence>
<dbReference type="SMART" id="SM00530">
    <property type="entry name" value="HTH_XRE"/>
    <property type="match status" value="1"/>
</dbReference>
<accession>A0A4R4YL86</accession>
<dbReference type="Gene3D" id="1.10.260.40">
    <property type="entry name" value="lambda repressor-like DNA-binding domains"/>
    <property type="match status" value="1"/>
</dbReference>
<dbReference type="InterPro" id="IPR010982">
    <property type="entry name" value="Lambda_DNA-bd_dom_sf"/>
</dbReference>
<organism evidence="2 3">
    <name type="scientific">Saccharopolyspora elongata</name>
    <dbReference type="NCBI Taxonomy" id="2530387"/>
    <lineage>
        <taxon>Bacteria</taxon>
        <taxon>Bacillati</taxon>
        <taxon>Actinomycetota</taxon>
        <taxon>Actinomycetes</taxon>
        <taxon>Pseudonocardiales</taxon>
        <taxon>Pseudonocardiaceae</taxon>
        <taxon>Saccharopolyspora</taxon>
    </lineage>
</organism>
<evidence type="ECO:0000313" key="3">
    <source>
        <dbReference type="Proteomes" id="UP000294947"/>
    </source>
</evidence>
<comment type="caution">
    <text evidence="2">The sequence shown here is derived from an EMBL/GenBank/DDBJ whole genome shotgun (WGS) entry which is preliminary data.</text>
</comment>
<dbReference type="Pfam" id="PF13560">
    <property type="entry name" value="HTH_31"/>
    <property type="match status" value="1"/>
</dbReference>
<dbReference type="PROSITE" id="PS50943">
    <property type="entry name" value="HTH_CROC1"/>
    <property type="match status" value="1"/>
</dbReference>
<dbReference type="GO" id="GO:0003677">
    <property type="term" value="F:DNA binding"/>
    <property type="evidence" value="ECO:0007669"/>
    <property type="project" value="InterPro"/>
</dbReference>
<reference evidence="2 3" key="1">
    <citation type="submission" date="2019-03" db="EMBL/GenBank/DDBJ databases">
        <title>Draft genome sequences of novel Actinobacteria.</title>
        <authorList>
            <person name="Sahin N."/>
            <person name="Ay H."/>
            <person name="Saygin H."/>
        </authorList>
    </citation>
    <scope>NUCLEOTIDE SEQUENCE [LARGE SCALE GENOMIC DNA]</scope>
    <source>
        <strain evidence="2 3">7K502</strain>
    </source>
</reference>
<dbReference type="InterPro" id="IPR001387">
    <property type="entry name" value="Cro/C1-type_HTH"/>
</dbReference>
<proteinExistence type="predicted"/>
<dbReference type="Gene3D" id="3.30.450.180">
    <property type="match status" value="1"/>
</dbReference>
<dbReference type="InterPro" id="IPR041413">
    <property type="entry name" value="MLTR_LBD"/>
</dbReference>
<dbReference type="EMBL" id="SMKW01000034">
    <property type="protein sequence ID" value="TDD44212.1"/>
    <property type="molecule type" value="Genomic_DNA"/>
</dbReference>
<dbReference type="AlphaFoldDB" id="A0A4R4YL86"/>
<dbReference type="Pfam" id="PF17765">
    <property type="entry name" value="MLTR_LBD"/>
    <property type="match status" value="1"/>
</dbReference>
<evidence type="ECO:0000259" key="1">
    <source>
        <dbReference type="PROSITE" id="PS50943"/>
    </source>
</evidence>
<protein>
    <submittedName>
        <fullName evidence="2">XRE family transcriptional regulator</fullName>
    </submittedName>
</protein>
<name>A0A4R4YL86_9PSEU</name>
<dbReference type="PANTHER" id="PTHR35010">
    <property type="entry name" value="BLL4672 PROTEIN-RELATED"/>
    <property type="match status" value="1"/>
</dbReference>
<dbReference type="SUPFAM" id="SSF47413">
    <property type="entry name" value="lambda repressor-like DNA-binding domains"/>
    <property type="match status" value="1"/>
</dbReference>
<dbReference type="Proteomes" id="UP000294947">
    <property type="component" value="Unassembled WGS sequence"/>
</dbReference>
<keyword evidence="3" id="KW-1185">Reference proteome</keyword>
<dbReference type="CDD" id="cd00093">
    <property type="entry name" value="HTH_XRE"/>
    <property type="match status" value="1"/>
</dbReference>
<dbReference type="RefSeq" id="WP_132488736.1">
    <property type="nucleotide sequence ID" value="NZ_SMKW01000034.1"/>
</dbReference>
<dbReference type="OrthoDB" id="4790304at2"/>
<dbReference type="PANTHER" id="PTHR35010:SF2">
    <property type="entry name" value="BLL4672 PROTEIN"/>
    <property type="match status" value="1"/>
</dbReference>